<evidence type="ECO:0000313" key="3">
    <source>
        <dbReference type="Proteomes" id="UP000230903"/>
    </source>
</evidence>
<reference evidence="3" key="1">
    <citation type="submission" date="2017-09" db="EMBL/GenBank/DDBJ databases">
        <title>Depth-based differentiation of microbial function through sediment-hosted aquifers and enrichment of novel symbionts in the deep terrestrial subsurface.</title>
        <authorList>
            <person name="Probst A.J."/>
            <person name="Ladd B."/>
            <person name="Jarett J.K."/>
            <person name="Geller-Mcgrath D.E."/>
            <person name="Sieber C.M.K."/>
            <person name="Emerson J.B."/>
            <person name="Anantharaman K."/>
            <person name="Thomas B.C."/>
            <person name="Malmstrom R."/>
            <person name="Stieglmeier M."/>
            <person name="Klingl A."/>
            <person name="Woyke T."/>
            <person name="Ryan C.M."/>
            <person name="Banfield J.F."/>
        </authorList>
    </citation>
    <scope>NUCLEOTIDE SEQUENCE [LARGE SCALE GENOMIC DNA]</scope>
</reference>
<organism evidence="2 3">
    <name type="scientific">Candidatus Harrisonbacteria bacterium CG10_big_fil_rev_8_21_14_0_10_45_28</name>
    <dbReference type="NCBI Taxonomy" id="1974586"/>
    <lineage>
        <taxon>Bacteria</taxon>
        <taxon>Candidatus Harrisoniibacteriota</taxon>
    </lineage>
</organism>
<dbReference type="Proteomes" id="UP000230903">
    <property type="component" value="Unassembled WGS sequence"/>
</dbReference>
<proteinExistence type="predicted"/>
<accession>A0A2H0UN56</accession>
<comment type="caution">
    <text evidence="2">The sequence shown here is derived from an EMBL/GenBank/DDBJ whole genome shotgun (WGS) entry which is preliminary data.</text>
</comment>
<gene>
    <name evidence="2" type="ORF">COU10_02325</name>
</gene>
<protein>
    <submittedName>
        <fullName evidence="2">Uncharacterized protein</fullName>
    </submittedName>
</protein>
<name>A0A2H0UN56_9BACT</name>
<keyword evidence="1" id="KW-0732">Signal</keyword>
<evidence type="ECO:0000313" key="2">
    <source>
        <dbReference type="EMBL" id="PIR87852.1"/>
    </source>
</evidence>
<sequence length="225" mass="24251">MRRGIIAIILSLTALALLGSAALAQEPGVEVFWSWQADSVVPADYHGKALPTFASNIKVGVSVIRGGKIISPDSYRVLWLLNGVRFNGGGSSVITIPASSLNTSPIITVMIDGVGKNTFTDTKRLPLVKPQIVIDSAFIDYPGTTDGSVIISAKPYFFGKDIGRLLWQWTVNNILLADFVAGQNSARFVPIAEDGALIHAKVLARDPELSLIKADDTIDFIFRNQ</sequence>
<feature type="signal peptide" evidence="1">
    <location>
        <begin position="1"/>
        <end position="24"/>
    </location>
</feature>
<dbReference type="AlphaFoldDB" id="A0A2H0UN56"/>
<dbReference type="EMBL" id="PFBC01000037">
    <property type="protein sequence ID" value="PIR87852.1"/>
    <property type="molecule type" value="Genomic_DNA"/>
</dbReference>
<evidence type="ECO:0000256" key="1">
    <source>
        <dbReference type="SAM" id="SignalP"/>
    </source>
</evidence>
<feature type="chain" id="PRO_5013581006" evidence="1">
    <location>
        <begin position="25"/>
        <end position="225"/>
    </location>
</feature>